<name>A0A0A8B6T1_9ACTN</name>
<dbReference type="STRING" id="1531429.JI75_07485"/>
<keyword evidence="2" id="KW-1185">Reference proteome</keyword>
<dbReference type="EMBL" id="CP009302">
    <property type="protein sequence ID" value="AJC12528.1"/>
    <property type="molecule type" value="Genomic_DNA"/>
</dbReference>
<dbReference type="RefSeq" id="WP_039689917.1">
    <property type="nucleotide sequence ID" value="NZ_CP009302.1"/>
</dbReference>
<proteinExistence type="predicted"/>
<dbReference type="AlphaFoldDB" id="A0A0A8B6T1"/>
<dbReference type="OrthoDB" id="9777242at2"/>
<sequence>MSAFLGPIHHRMYAKARSVHATAEEIARFSDAQGWTSGHAEALAAAWPAPQGDIEQVIDLSQIHGSLSALVDNAERSLAFACAPIVDRAEDLASHLESMGERAARQAGPLELAAAWNALDAAWLDGMPCDGLMSLVSNDPDEIVWSIDATAHPAVGYLDLRTAWMRGFARTLGFAFSPMGAGTFRLSTEV</sequence>
<evidence type="ECO:0000313" key="1">
    <source>
        <dbReference type="EMBL" id="AJC12528.1"/>
    </source>
</evidence>
<dbReference type="HOGENOM" id="CLU_111455_0_0_11"/>
<dbReference type="Proteomes" id="UP000031121">
    <property type="component" value="Chromosome"/>
</dbReference>
<gene>
    <name evidence="1" type="ORF">JI75_07485</name>
</gene>
<accession>A0A0A8B6T1</accession>
<reference evidence="2" key="1">
    <citation type="submission" date="2014-08" db="EMBL/GenBank/DDBJ databases">
        <title>Coriobacteriaceae sp. complete genome.</title>
        <authorList>
            <person name="Looft T."/>
            <person name="Bayles D.O."/>
            <person name="Stanton T.B."/>
        </authorList>
    </citation>
    <scope>NUCLEOTIDE SEQUENCE [LARGE SCALE GENOMIC DNA]</scope>
    <source>
        <strain evidence="2">68-1-3</strain>
    </source>
</reference>
<organism evidence="1 2">
    <name type="scientific">Berryella intestinalis</name>
    <dbReference type="NCBI Taxonomy" id="1531429"/>
    <lineage>
        <taxon>Bacteria</taxon>
        <taxon>Bacillati</taxon>
        <taxon>Actinomycetota</taxon>
        <taxon>Coriobacteriia</taxon>
        <taxon>Eggerthellales</taxon>
        <taxon>Eggerthellaceae</taxon>
        <taxon>Berryella</taxon>
    </lineage>
</organism>
<protein>
    <submittedName>
        <fullName evidence="1">Uncharacterized protein</fullName>
    </submittedName>
</protein>
<reference evidence="1 2" key="2">
    <citation type="journal article" date="2015" name="Genome Announc.">
        <title>Complete Genome Sequence of Coriobacteriaceae Strain 68-1-3, a Novel Mucus-Degrading Isolate from the Swine Intestinal Tract.</title>
        <authorList>
            <person name="Looft T."/>
            <person name="Bayles D.O."/>
            <person name="Alt D.P."/>
            <person name="Stanton T.B."/>
        </authorList>
    </citation>
    <scope>NUCLEOTIDE SEQUENCE [LARGE SCALE GENOMIC DNA]</scope>
    <source>
        <strain evidence="1 2">68-1-3</strain>
    </source>
</reference>
<evidence type="ECO:0000313" key="2">
    <source>
        <dbReference type="Proteomes" id="UP000031121"/>
    </source>
</evidence>
<dbReference type="KEGG" id="cbac:JI75_07485"/>